<name>A0A6G0W9C8_9STRA</name>
<organism evidence="2 3">
    <name type="scientific">Aphanomyces euteiches</name>
    <dbReference type="NCBI Taxonomy" id="100861"/>
    <lineage>
        <taxon>Eukaryota</taxon>
        <taxon>Sar</taxon>
        <taxon>Stramenopiles</taxon>
        <taxon>Oomycota</taxon>
        <taxon>Saprolegniomycetes</taxon>
        <taxon>Saprolegniales</taxon>
        <taxon>Verrucalvaceae</taxon>
        <taxon>Aphanomyces</taxon>
    </lineage>
</organism>
<evidence type="ECO:0000313" key="2">
    <source>
        <dbReference type="EMBL" id="KAF0722839.1"/>
    </source>
</evidence>
<dbReference type="Proteomes" id="UP000481153">
    <property type="component" value="Unassembled WGS sequence"/>
</dbReference>
<dbReference type="VEuPathDB" id="FungiDB:AeMF1_011773"/>
<dbReference type="InterPro" id="IPR022742">
    <property type="entry name" value="Hydrolase_4"/>
</dbReference>
<keyword evidence="3" id="KW-1185">Reference proteome</keyword>
<dbReference type="EMBL" id="VJMJ01000320">
    <property type="protein sequence ID" value="KAF0722839.1"/>
    <property type="molecule type" value="Genomic_DNA"/>
</dbReference>
<dbReference type="InterPro" id="IPR051044">
    <property type="entry name" value="MAG_DAG_Lipase"/>
</dbReference>
<dbReference type="Gene3D" id="3.40.50.1820">
    <property type="entry name" value="alpha/beta hydrolase"/>
    <property type="match status" value="1"/>
</dbReference>
<feature type="domain" description="Serine aminopeptidase S33" evidence="1">
    <location>
        <begin position="14"/>
        <end position="67"/>
    </location>
</feature>
<gene>
    <name evidence="2" type="ORF">Ae201684_018072</name>
</gene>
<sequence>NSDWHNLTNLLCKVLKPMTMPIVIFHGDADVVTSPTVSKKFYEEIPSTNKSYVSLAGNYHNIFAEPEKDETIRSFVEWVKNPRRQLS</sequence>
<protein>
    <recommendedName>
        <fullName evidence="1">Serine aminopeptidase S33 domain-containing protein</fullName>
    </recommendedName>
</protein>
<feature type="non-terminal residue" evidence="2">
    <location>
        <position position="1"/>
    </location>
</feature>
<comment type="caution">
    <text evidence="2">The sequence shown here is derived from an EMBL/GenBank/DDBJ whole genome shotgun (WGS) entry which is preliminary data.</text>
</comment>
<dbReference type="InterPro" id="IPR029058">
    <property type="entry name" value="AB_hydrolase_fold"/>
</dbReference>
<dbReference type="Pfam" id="PF12146">
    <property type="entry name" value="Hydrolase_4"/>
    <property type="match status" value="1"/>
</dbReference>
<accession>A0A6G0W9C8</accession>
<evidence type="ECO:0000259" key="1">
    <source>
        <dbReference type="Pfam" id="PF12146"/>
    </source>
</evidence>
<dbReference type="SUPFAM" id="SSF53474">
    <property type="entry name" value="alpha/beta-Hydrolases"/>
    <property type="match status" value="1"/>
</dbReference>
<reference evidence="2 3" key="1">
    <citation type="submission" date="2019-07" db="EMBL/GenBank/DDBJ databases">
        <title>Genomics analysis of Aphanomyces spp. identifies a new class of oomycete effector associated with host adaptation.</title>
        <authorList>
            <person name="Gaulin E."/>
        </authorList>
    </citation>
    <scope>NUCLEOTIDE SEQUENCE [LARGE SCALE GENOMIC DNA]</scope>
    <source>
        <strain evidence="2 3">ATCC 201684</strain>
    </source>
</reference>
<proteinExistence type="predicted"/>
<dbReference type="PANTHER" id="PTHR11614">
    <property type="entry name" value="PHOSPHOLIPASE-RELATED"/>
    <property type="match status" value="1"/>
</dbReference>
<evidence type="ECO:0000313" key="3">
    <source>
        <dbReference type="Proteomes" id="UP000481153"/>
    </source>
</evidence>
<dbReference type="AlphaFoldDB" id="A0A6G0W9C8"/>